<name>A0ACB9GFZ3_CICIN</name>
<evidence type="ECO:0000313" key="1">
    <source>
        <dbReference type="EMBL" id="KAI3781940.1"/>
    </source>
</evidence>
<evidence type="ECO:0000313" key="2">
    <source>
        <dbReference type="Proteomes" id="UP001055811"/>
    </source>
</evidence>
<organism evidence="1 2">
    <name type="scientific">Cichorium intybus</name>
    <name type="common">Chicory</name>
    <dbReference type="NCBI Taxonomy" id="13427"/>
    <lineage>
        <taxon>Eukaryota</taxon>
        <taxon>Viridiplantae</taxon>
        <taxon>Streptophyta</taxon>
        <taxon>Embryophyta</taxon>
        <taxon>Tracheophyta</taxon>
        <taxon>Spermatophyta</taxon>
        <taxon>Magnoliopsida</taxon>
        <taxon>eudicotyledons</taxon>
        <taxon>Gunneridae</taxon>
        <taxon>Pentapetalae</taxon>
        <taxon>asterids</taxon>
        <taxon>campanulids</taxon>
        <taxon>Asterales</taxon>
        <taxon>Asteraceae</taxon>
        <taxon>Cichorioideae</taxon>
        <taxon>Cichorieae</taxon>
        <taxon>Cichoriinae</taxon>
        <taxon>Cichorium</taxon>
    </lineage>
</organism>
<proteinExistence type="predicted"/>
<dbReference type="Proteomes" id="UP001055811">
    <property type="component" value="Linkage Group LG02"/>
</dbReference>
<reference evidence="1 2" key="2">
    <citation type="journal article" date="2022" name="Mol. Ecol. Resour.">
        <title>The genomes of chicory, endive, great burdock and yacon provide insights into Asteraceae paleo-polyploidization history and plant inulin production.</title>
        <authorList>
            <person name="Fan W."/>
            <person name="Wang S."/>
            <person name="Wang H."/>
            <person name="Wang A."/>
            <person name="Jiang F."/>
            <person name="Liu H."/>
            <person name="Zhao H."/>
            <person name="Xu D."/>
            <person name="Zhang Y."/>
        </authorList>
    </citation>
    <scope>NUCLEOTIDE SEQUENCE [LARGE SCALE GENOMIC DNA]</scope>
    <source>
        <strain evidence="2">cv. Punajuju</strain>
        <tissue evidence="1">Leaves</tissue>
    </source>
</reference>
<sequence length="623" mass="71866">MDETEIHDLADDADYAAASKQGSSIMTGHDTSNQNNHIDPENAEIVYMKDNVTIHPTQYATERISGRLKLIKQDSSLFMSWIPYLGQTSNARLSERDKNLYTIKAVPFADIRSIRRHTPAIGWQYVIVVLSSGLAYPPLYFYNGGVREFIATVKQHVFIARSAEDANVFLVNNFQDPLQRILSSLELPRVISSSSFTNSPFNGNQERLEVHKNGTPARDISIQVLEKFSLVTRFARETSQLVRESLFDDIGTNENKKNYQPAQERPREIEAPVPSDPFEFDKVLLVWGKPRQPPLGHEEWATFLDSEGRVEDLNALKKRIFYGGVEHSLRKEIWPILLGYYAYDSTYTERQHFMAVKKSEYEVIRNQWQSISPQQAKRFTKFKDRKSLIEKDVVRTDRSHPFYEGDENTNVDLLHNILVTYSFYNFDLGYCQGMSDLLSPILFIMEDESESFWCFVSLMERLGPNFNRDQNGMHSQLFALSKLVELLDSPLHNYFKQKDCLNCFFCFRWILIQFKREFEYEKILRLWEVLWTHHPSEHLHLYMCVAILKRQRAKIMGDKMGFDTLLQFINDLSGQIDVDAVLRDAEALCLCAGENGAAAIPPGTPPSLPIEDESIYQQDGEGL</sequence>
<reference evidence="2" key="1">
    <citation type="journal article" date="2022" name="Mol. Ecol. Resour.">
        <title>The genomes of chicory, endive, great burdock and yacon provide insights into Asteraceae palaeo-polyploidization history and plant inulin production.</title>
        <authorList>
            <person name="Fan W."/>
            <person name="Wang S."/>
            <person name="Wang H."/>
            <person name="Wang A."/>
            <person name="Jiang F."/>
            <person name="Liu H."/>
            <person name="Zhao H."/>
            <person name="Xu D."/>
            <person name="Zhang Y."/>
        </authorList>
    </citation>
    <scope>NUCLEOTIDE SEQUENCE [LARGE SCALE GENOMIC DNA]</scope>
    <source>
        <strain evidence="2">cv. Punajuju</strain>
    </source>
</reference>
<dbReference type="EMBL" id="CM042010">
    <property type="protein sequence ID" value="KAI3781940.1"/>
    <property type="molecule type" value="Genomic_DNA"/>
</dbReference>
<keyword evidence="2" id="KW-1185">Reference proteome</keyword>
<protein>
    <submittedName>
        <fullName evidence="1">Uncharacterized protein</fullName>
    </submittedName>
</protein>
<accession>A0ACB9GFZ3</accession>
<gene>
    <name evidence="1" type="ORF">L2E82_11968</name>
</gene>
<comment type="caution">
    <text evidence="1">The sequence shown here is derived from an EMBL/GenBank/DDBJ whole genome shotgun (WGS) entry which is preliminary data.</text>
</comment>